<name>A0A4Z2IT52_9TELE</name>
<protein>
    <submittedName>
        <fullName evidence="1">Uncharacterized protein</fullName>
    </submittedName>
</protein>
<accession>A0A4Z2IT52</accession>
<keyword evidence="2" id="KW-1185">Reference proteome</keyword>
<evidence type="ECO:0000313" key="2">
    <source>
        <dbReference type="Proteomes" id="UP000314294"/>
    </source>
</evidence>
<proteinExistence type="predicted"/>
<sequence>MSASGVKVGLFSSSEDQQADRISCGDERRIAVVWILQRECPSRALHMLSDRLTVTSLPRLASASTFFTPTLLPTSQILVSAGRRRMATSPCQRPLCTLPQCPWTTTESNVSAGMDTDVAIVDTVLADLTTDGAPPAADGPTAAYGSRQLFQAVLIARISGKAVIAAVLCLHLTPNIMLLRHTWHVWESQDLVENLQREN</sequence>
<dbReference type="AlphaFoldDB" id="A0A4Z2IT52"/>
<organism evidence="1 2">
    <name type="scientific">Liparis tanakae</name>
    <name type="common">Tanaka's snailfish</name>
    <dbReference type="NCBI Taxonomy" id="230148"/>
    <lineage>
        <taxon>Eukaryota</taxon>
        <taxon>Metazoa</taxon>
        <taxon>Chordata</taxon>
        <taxon>Craniata</taxon>
        <taxon>Vertebrata</taxon>
        <taxon>Euteleostomi</taxon>
        <taxon>Actinopterygii</taxon>
        <taxon>Neopterygii</taxon>
        <taxon>Teleostei</taxon>
        <taxon>Neoteleostei</taxon>
        <taxon>Acanthomorphata</taxon>
        <taxon>Eupercaria</taxon>
        <taxon>Perciformes</taxon>
        <taxon>Cottioidei</taxon>
        <taxon>Cottales</taxon>
        <taxon>Liparidae</taxon>
        <taxon>Liparis</taxon>
    </lineage>
</organism>
<comment type="caution">
    <text evidence="1">The sequence shown here is derived from an EMBL/GenBank/DDBJ whole genome shotgun (WGS) entry which is preliminary data.</text>
</comment>
<dbReference type="OrthoDB" id="774951at2759"/>
<evidence type="ECO:0000313" key="1">
    <source>
        <dbReference type="EMBL" id="TNN80778.1"/>
    </source>
</evidence>
<dbReference type="Proteomes" id="UP000314294">
    <property type="component" value="Unassembled WGS sequence"/>
</dbReference>
<gene>
    <name evidence="1" type="ORF">EYF80_009012</name>
</gene>
<reference evidence="1 2" key="1">
    <citation type="submission" date="2019-03" db="EMBL/GenBank/DDBJ databases">
        <title>First draft genome of Liparis tanakae, snailfish: a comprehensive survey of snailfish specific genes.</title>
        <authorList>
            <person name="Kim W."/>
            <person name="Song I."/>
            <person name="Jeong J.-H."/>
            <person name="Kim D."/>
            <person name="Kim S."/>
            <person name="Ryu S."/>
            <person name="Song J.Y."/>
            <person name="Lee S.K."/>
        </authorList>
    </citation>
    <scope>NUCLEOTIDE SEQUENCE [LARGE SCALE GENOMIC DNA]</scope>
    <source>
        <tissue evidence="1">Muscle</tissue>
    </source>
</reference>
<dbReference type="EMBL" id="SRLO01000051">
    <property type="protein sequence ID" value="TNN80778.1"/>
    <property type="molecule type" value="Genomic_DNA"/>
</dbReference>